<dbReference type="Gene3D" id="3.60.15.10">
    <property type="entry name" value="Ribonuclease Z/Hydroxyacylglutathione hydrolase-like"/>
    <property type="match status" value="1"/>
</dbReference>
<evidence type="ECO:0000313" key="3">
    <source>
        <dbReference type="Proteomes" id="UP001470230"/>
    </source>
</evidence>
<feature type="domain" description="Metallo-beta-lactamase" evidence="1">
    <location>
        <begin position="17"/>
        <end position="220"/>
    </location>
</feature>
<evidence type="ECO:0000313" key="2">
    <source>
        <dbReference type="EMBL" id="KAK8893121.1"/>
    </source>
</evidence>
<name>A0ABR2KQU4_9EUKA</name>
<keyword evidence="3" id="KW-1185">Reference proteome</keyword>
<dbReference type="Proteomes" id="UP001470230">
    <property type="component" value="Unassembled WGS sequence"/>
</dbReference>
<protein>
    <recommendedName>
        <fullName evidence="1">Metallo-beta-lactamase domain-containing protein</fullName>
    </recommendedName>
</protein>
<dbReference type="SMART" id="SM00849">
    <property type="entry name" value="Lactamase_B"/>
    <property type="match status" value="1"/>
</dbReference>
<dbReference type="EMBL" id="JAPFFF010000003">
    <property type="protein sequence ID" value="KAK8893121.1"/>
    <property type="molecule type" value="Genomic_DNA"/>
</dbReference>
<gene>
    <name evidence="2" type="ORF">M9Y10_021536</name>
</gene>
<dbReference type="InterPro" id="IPR050855">
    <property type="entry name" value="NDM-1-like"/>
</dbReference>
<dbReference type="Pfam" id="PF00753">
    <property type="entry name" value="Lactamase_B"/>
    <property type="match status" value="1"/>
</dbReference>
<proteinExistence type="predicted"/>
<evidence type="ECO:0000259" key="1">
    <source>
        <dbReference type="SMART" id="SM00849"/>
    </source>
</evidence>
<dbReference type="PANTHER" id="PTHR42951:SF4">
    <property type="entry name" value="ACYL-COENZYME A THIOESTERASE MBLAC2"/>
    <property type="match status" value="1"/>
</dbReference>
<organism evidence="2 3">
    <name type="scientific">Tritrichomonas musculus</name>
    <dbReference type="NCBI Taxonomy" id="1915356"/>
    <lineage>
        <taxon>Eukaryota</taxon>
        <taxon>Metamonada</taxon>
        <taxon>Parabasalia</taxon>
        <taxon>Tritrichomonadida</taxon>
        <taxon>Tritrichomonadidae</taxon>
        <taxon>Tritrichomonas</taxon>
    </lineage>
</organism>
<accession>A0ABR2KQU4</accession>
<reference evidence="2 3" key="1">
    <citation type="submission" date="2024-04" db="EMBL/GenBank/DDBJ databases">
        <title>Tritrichomonas musculus Genome.</title>
        <authorList>
            <person name="Alves-Ferreira E."/>
            <person name="Grigg M."/>
            <person name="Lorenzi H."/>
            <person name="Galac M."/>
        </authorList>
    </citation>
    <scope>NUCLEOTIDE SEQUENCE [LARGE SCALE GENOMIC DNA]</scope>
    <source>
        <strain evidence="2 3">EAF2021</strain>
    </source>
</reference>
<dbReference type="InterPro" id="IPR036866">
    <property type="entry name" value="RibonucZ/Hydroxyglut_hydro"/>
</dbReference>
<dbReference type="PANTHER" id="PTHR42951">
    <property type="entry name" value="METALLO-BETA-LACTAMASE DOMAIN-CONTAINING"/>
    <property type="match status" value="1"/>
</dbReference>
<dbReference type="InterPro" id="IPR001279">
    <property type="entry name" value="Metallo-B-lactamas"/>
</dbReference>
<comment type="caution">
    <text evidence="2">The sequence shown here is derived from an EMBL/GenBank/DDBJ whole genome shotgun (WGS) entry which is preliminary data.</text>
</comment>
<dbReference type="SUPFAM" id="SSF56281">
    <property type="entry name" value="Metallo-hydrolase/oxidoreductase"/>
    <property type="match status" value="1"/>
</dbReference>
<sequence length="300" mass="34174">MLQSSFLDVEYSGIKKFTSMFLLQARNGEAAIVDTGTPHSFPLIQKFLKLKGVGKDQLTKILLTHSHLDHSGNISLFTQHYPNIKIYLHPLTAKVMRNPTFLIQRMKDSMKSKYYNEFLDQVRPISDKFLFTTCNNMSIKLGGEDIIKVVNTPGHSKDHISFFDLSSKTLYSGDGIGQCYKDISPNVSIFSFPPLSDPFSAPLTIHKVRELNPVRFGLGHFGYVENAKKHIDQCEEFITKYMKILKSPANAQKALESIYDKSFYPGCTKTIRKLRGHMKVNYLGILYALHPEDFLDAFDF</sequence>